<keyword evidence="1" id="KW-1133">Transmembrane helix</keyword>
<organism evidence="2">
    <name type="scientific">Lepeophtheirus salmonis</name>
    <name type="common">Salmon louse</name>
    <name type="synonym">Caligus salmonis</name>
    <dbReference type="NCBI Taxonomy" id="72036"/>
    <lineage>
        <taxon>Eukaryota</taxon>
        <taxon>Metazoa</taxon>
        <taxon>Ecdysozoa</taxon>
        <taxon>Arthropoda</taxon>
        <taxon>Crustacea</taxon>
        <taxon>Multicrustacea</taxon>
        <taxon>Hexanauplia</taxon>
        <taxon>Copepoda</taxon>
        <taxon>Siphonostomatoida</taxon>
        <taxon>Caligidae</taxon>
        <taxon>Lepeophtheirus</taxon>
    </lineage>
</organism>
<evidence type="ECO:0000256" key="1">
    <source>
        <dbReference type="SAM" id="Phobius"/>
    </source>
</evidence>
<name>A0A0K2UHN0_LEPSM</name>
<keyword evidence="1" id="KW-0812">Transmembrane</keyword>
<protein>
    <submittedName>
        <fullName evidence="2">Uncharacterized protein</fullName>
    </submittedName>
</protein>
<dbReference type="AlphaFoldDB" id="A0A0K2UHN0"/>
<sequence length="47" mass="5484">RGYRIIIYFCIGGIFLAHDNFFRLNRSGNSKKVAKQIVLAYYIIICN</sequence>
<keyword evidence="1" id="KW-0472">Membrane</keyword>
<evidence type="ECO:0000313" key="2">
    <source>
        <dbReference type="EMBL" id="CDW37437.1"/>
    </source>
</evidence>
<feature type="non-terminal residue" evidence="2">
    <location>
        <position position="1"/>
    </location>
</feature>
<accession>A0A0K2UHN0</accession>
<feature type="transmembrane region" description="Helical" evidence="1">
    <location>
        <begin position="6"/>
        <end position="22"/>
    </location>
</feature>
<dbReference type="EMBL" id="HACA01020076">
    <property type="protein sequence ID" value="CDW37437.1"/>
    <property type="molecule type" value="Transcribed_RNA"/>
</dbReference>
<reference evidence="2" key="1">
    <citation type="submission" date="2014-05" db="EMBL/GenBank/DDBJ databases">
        <authorList>
            <person name="Chronopoulou M."/>
        </authorList>
    </citation>
    <scope>NUCLEOTIDE SEQUENCE</scope>
    <source>
        <tissue evidence="2">Whole organism</tissue>
    </source>
</reference>
<proteinExistence type="predicted"/>